<dbReference type="InterPro" id="IPR013083">
    <property type="entry name" value="Znf_RING/FYVE/PHD"/>
</dbReference>
<evidence type="ECO:0000313" key="2">
    <source>
        <dbReference type="EMBL" id="KZP23257.1"/>
    </source>
</evidence>
<dbReference type="SUPFAM" id="SSF57903">
    <property type="entry name" value="FYVE/PHD zinc finger"/>
    <property type="match status" value="1"/>
</dbReference>
<proteinExistence type="predicted"/>
<keyword evidence="3" id="KW-1185">Reference proteome</keyword>
<dbReference type="STRING" id="436010.A0A166LRW8"/>
<feature type="region of interest" description="Disordered" evidence="1">
    <location>
        <begin position="1029"/>
        <end position="1057"/>
    </location>
</feature>
<feature type="region of interest" description="Disordered" evidence="1">
    <location>
        <begin position="1508"/>
        <end position="1568"/>
    </location>
</feature>
<name>A0A166LRW8_9AGAM</name>
<dbReference type="Gene3D" id="3.30.40.10">
    <property type="entry name" value="Zinc/RING finger domain, C3HC4 (zinc finger)"/>
    <property type="match status" value="1"/>
</dbReference>
<evidence type="ECO:0000256" key="1">
    <source>
        <dbReference type="SAM" id="MobiDB-lite"/>
    </source>
</evidence>
<dbReference type="EMBL" id="KV417533">
    <property type="protein sequence ID" value="KZP23257.1"/>
    <property type="molecule type" value="Genomic_DNA"/>
</dbReference>
<sequence length="1699" mass="186577">MAQGAKDKRDAEKPDAAATRYCDVCEENVNVGLGGDRNFDMHVNSSKKHKQIAAKRAVQGTTTLKKTLMTKWFTPKAKPLPGSNSTASSITPTHAAVHSLKPVAAASAAPSPTIINVDLEDLIAAPGIPETSAASALIQRLQTLTATLPSHILIAAPDDTLAVFSSDPRASADEGDSSDDIYEKIINRTLDNRIGNEKQVVEVSLLIRRGPLGMDGFCKWIELCLIELGISPGLLERRVGRVCDAMKLLGAKEHLDPPVPAPKALKHPSKLAVATPEPCKGFVLEIEGSPWTSYPFGLHPHLDLPWSVFVSDEKLVLQSLSCTSKRSARGGPCDQCASLGKLTVLENILERIAHGPHKNVSWKYYTVENMVDLLHTKTRQVTTLRLTQLNLQQSLLVRAKHLKAFKRFLFAVAKDDVPRLHSLVATMIKDGASIFTILSKISMASNQLYSPKGYVDAEYKQLFLFHKLGGRAVAELAHRTHGLPSIDATRRYMRAVPLLPSSKMPTKDEMLANLDISYPPRTATSKPRPIQGFQLMADEIKIESRLQWDARTNKILGVCREHSKHLSMDFESIAEPDIIIERINEKKCHFASEATVMAISHFSDTPQAYCAHPFVVSGSCKQEDAPAQKSLLEIALNILASDRRDDIGGRLYCITSDGDAKRRRATAQLTLIADLDTTDPIRQKLGELRLFNFKCGRDAVTADIEYKHLLKRLRSALLRAAGCQINGRLINGDILRQHLQSTGIPKHRIDTITSPDDKQDVKLMYDLLSAIAILPDATPSDKPTVHNTRKALQLLGKLYGHLLEVWINIDLSLHQQLQHLSAASHLMMAIYQCDRGNSMPSVTYFDMQTTIKNAYFCVAKAQVDDPDGSFWLILIGTDALERLFGTIRTMIGADSNCDHLQLSNRVESAAICSQILAENPTWERAARRLTLKAWHLEAGDISARVDHINPASWQGNVKVKGVVLLTCWEEGRRIATAELNAVGYTVPFDEMDDGDGFDMFCPFGQNNMVLLGRPVEGEREEDEEEIAMNIESRSTYGQPDTEEDEPAPTRATEVNPDVPTTGAVLEELATQELSRLLADSAPAAGKPKHEAYVLVNSSTGKSIKQHKSSVCRVYSEPLTVRDSHARLERVRGYSRNIAASGQATAFGVEAGSPAEPTLAIQDPAALLVRSKGLVWLAIVEVYGIKQGTVTLDRLPVRLLLTSNIRLTVRITSVSSRKNAKDEMDDWEWFGCFEKSTFEVEGRHIQILDPSVINSTSREGVSLAGYTYKSAELVTIATYLYGTFRDNLNHLKDVSWTDTFPYRLSEGARCFLCEDDVSSRGTIQMQHRCPMCPSLPLTLKPPGKLIEHIAQHILHDPVVKARKYPCGFCGGSGDLCVVYLGKGKGRKGAIFVDTEKSRCKNGNLIKFSIGPGVKSTASSPSTNRPIICPLCAASNVSSPAIWKYNLRAHIEEVHSEANVNASMYKDLYTIERLEVTALRNLWEKKTRLAVQTIQSGALDISDMHCARLSSNDDVPPAVSHTPDASTAEFTPEDGYDSDQGDMAIIDPSSSKGSDELISTGETNDSGDAMSSLDDLPSTFEVAPEENTVTNAVISESAAQLNALSPVQSIDHENAPFPTRRSKRARAYVPVNEDAVCAQDDCTDKVDATPMISCAGPGCGLMFHLICRGMFEVPAGGWYCDINCAYTANASARVLKRFKQS</sequence>
<dbReference type="InterPro" id="IPR011011">
    <property type="entry name" value="Znf_FYVE_PHD"/>
</dbReference>
<accession>A0A166LRW8</accession>
<dbReference type="Proteomes" id="UP000076532">
    <property type="component" value="Unassembled WGS sequence"/>
</dbReference>
<evidence type="ECO:0000313" key="3">
    <source>
        <dbReference type="Proteomes" id="UP000076532"/>
    </source>
</evidence>
<gene>
    <name evidence="2" type="ORF">FIBSPDRAFT_930592</name>
</gene>
<reference evidence="2 3" key="1">
    <citation type="journal article" date="2016" name="Mol. Biol. Evol.">
        <title>Comparative Genomics of Early-Diverging Mushroom-Forming Fungi Provides Insights into the Origins of Lignocellulose Decay Capabilities.</title>
        <authorList>
            <person name="Nagy L.G."/>
            <person name="Riley R."/>
            <person name="Tritt A."/>
            <person name="Adam C."/>
            <person name="Daum C."/>
            <person name="Floudas D."/>
            <person name="Sun H."/>
            <person name="Yadav J.S."/>
            <person name="Pangilinan J."/>
            <person name="Larsson K.H."/>
            <person name="Matsuura K."/>
            <person name="Barry K."/>
            <person name="Labutti K."/>
            <person name="Kuo R."/>
            <person name="Ohm R.A."/>
            <person name="Bhattacharya S.S."/>
            <person name="Shirouzu T."/>
            <person name="Yoshinaga Y."/>
            <person name="Martin F.M."/>
            <person name="Grigoriev I.V."/>
            <person name="Hibbett D.S."/>
        </authorList>
    </citation>
    <scope>NUCLEOTIDE SEQUENCE [LARGE SCALE GENOMIC DNA]</scope>
    <source>
        <strain evidence="2 3">CBS 109695</strain>
    </source>
</reference>
<dbReference type="OrthoDB" id="3048541at2759"/>
<protein>
    <recommendedName>
        <fullName evidence="4">Zinc finger PHD-type domain-containing protein</fullName>
    </recommendedName>
</protein>
<organism evidence="2 3">
    <name type="scientific">Athelia psychrophila</name>
    <dbReference type="NCBI Taxonomy" id="1759441"/>
    <lineage>
        <taxon>Eukaryota</taxon>
        <taxon>Fungi</taxon>
        <taxon>Dikarya</taxon>
        <taxon>Basidiomycota</taxon>
        <taxon>Agaricomycotina</taxon>
        <taxon>Agaricomycetes</taxon>
        <taxon>Agaricomycetidae</taxon>
        <taxon>Atheliales</taxon>
        <taxon>Atheliaceae</taxon>
        <taxon>Athelia</taxon>
    </lineage>
</organism>
<evidence type="ECO:0008006" key="4">
    <source>
        <dbReference type="Google" id="ProtNLM"/>
    </source>
</evidence>
<feature type="compositionally biased region" description="Acidic residues" evidence="1">
    <location>
        <begin position="1529"/>
        <end position="1538"/>
    </location>
</feature>